<feature type="region of interest" description="Disordered" evidence="2">
    <location>
        <begin position="284"/>
        <end position="310"/>
    </location>
</feature>
<gene>
    <name evidence="4" type="ORF">QYE76_040056</name>
</gene>
<feature type="domain" description="C2H2-type" evidence="3">
    <location>
        <begin position="102"/>
        <end position="131"/>
    </location>
</feature>
<dbReference type="PANTHER" id="PTHR36055">
    <property type="entry name" value="C2H2-LIKE ZINC FINGER PROTEIN"/>
    <property type="match status" value="1"/>
</dbReference>
<feature type="compositionally biased region" description="Basic and acidic residues" evidence="2">
    <location>
        <begin position="29"/>
        <end position="41"/>
    </location>
</feature>
<evidence type="ECO:0000256" key="1">
    <source>
        <dbReference type="PROSITE-ProRule" id="PRU00042"/>
    </source>
</evidence>
<dbReference type="AlphaFoldDB" id="A0AAD8TCR5"/>
<accession>A0AAD8TCR5</accession>
<evidence type="ECO:0000256" key="2">
    <source>
        <dbReference type="SAM" id="MobiDB-lite"/>
    </source>
</evidence>
<dbReference type="EMBL" id="JAUUTY010000002">
    <property type="protein sequence ID" value="KAK1679208.1"/>
    <property type="molecule type" value="Genomic_DNA"/>
</dbReference>
<keyword evidence="5" id="KW-1185">Reference proteome</keyword>
<dbReference type="Gene3D" id="3.30.160.60">
    <property type="entry name" value="Classic Zinc Finger"/>
    <property type="match status" value="1"/>
</dbReference>
<dbReference type="Proteomes" id="UP001231189">
    <property type="component" value="Unassembled WGS sequence"/>
</dbReference>
<keyword evidence="1" id="KW-0862">Zinc</keyword>
<dbReference type="InterPro" id="IPR013087">
    <property type="entry name" value="Znf_C2H2_type"/>
</dbReference>
<sequence length="457" mass="51823">MAPKGKNLRGKGRGRGPAATTARSSPATNRRESTQTPDRTDAGGAQSVIHHHEMISRSVQFMRQTRGITTAQACEFLRAMGVNEEQLVQAIMQVRDPLAKSFNCEMKNCSSQFCAKVNLARHMTTHSATSQSKIAWRDEFDLHWQRLSVKDKTSMVSAIEFKLEAIFHQSIDDMLQEVADSPDSKFLPQELVTSTDHLRIIKTARRYESSKFQLLEFLDTCSEGTLLCNDIAKIHPPTYSPSQRILETELTEMLACYSWFLESQLVENLLLFKENLADDLIKKEQERRRKNQRSEQEAKGGNTMHDLPPVDTSIDETAAVSSEAAVESFDAAESSVTAHADLDLKSVYNRFLDVLRKFSFPKSKSSTPYFKGQLEAMYFCGDIHMVIFYWIIKQQDKGLALTIRDYKERVHTSLKSALQQFISEMGYAAKLPIDKIEFEIVDCPPLKRKKSVGFKAL</sequence>
<keyword evidence="1" id="KW-0479">Metal-binding</keyword>
<feature type="compositionally biased region" description="Basic and acidic residues" evidence="2">
    <location>
        <begin position="284"/>
        <end position="298"/>
    </location>
</feature>
<dbReference type="GO" id="GO:0008270">
    <property type="term" value="F:zinc ion binding"/>
    <property type="evidence" value="ECO:0007669"/>
    <property type="project" value="UniProtKB-KW"/>
</dbReference>
<organism evidence="4 5">
    <name type="scientific">Lolium multiflorum</name>
    <name type="common">Italian ryegrass</name>
    <name type="synonym">Lolium perenne subsp. multiflorum</name>
    <dbReference type="NCBI Taxonomy" id="4521"/>
    <lineage>
        <taxon>Eukaryota</taxon>
        <taxon>Viridiplantae</taxon>
        <taxon>Streptophyta</taxon>
        <taxon>Embryophyta</taxon>
        <taxon>Tracheophyta</taxon>
        <taxon>Spermatophyta</taxon>
        <taxon>Magnoliopsida</taxon>
        <taxon>Liliopsida</taxon>
        <taxon>Poales</taxon>
        <taxon>Poaceae</taxon>
        <taxon>BOP clade</taxon>
        <taxon>Pooideae</taxon>
        <taxon>Poodae</taxon>
        <taxon>Poeae</taxon>
        <taxon>Poeae Chloroplast Group 2 (Poeae type)</taxon>
        <taxon>Loliodinae</taxon>
        <taxon>Loliinae</taxon>
        <taxon>Lolium</taxon>
    </lineage>
</organism>
<feature type="region of interest" description="Disordered" evidence="2">
    <location>
        <begin position="1"/>
        <end position="45"/>
    </location>
</feature>
<feature type="compositionally biased region" description="Basic residues" evidence="2">
    <location>
        <begin position="1"/>
        <end position="14"/>
    </location>
</feature>
<dbReference type="PROSITE" id="PS00028">
    <property type="entry name" value="ZINC_FINGER_C2H2_1"/>
    <property type="match status" value="1"/>
</dbReference>
<evidence type="ECO:0000313" key="5">
    <source>
        <dbReference type="Proteomes" id="UP001231189"/>
    </source>
</evidence>
<evidence type="ECO:0000259" key="3">
    <source>
        <dbReference type="PROSITE" id="PS50157"/>
    </source>
</evidence>
<dbReference type="PANTHER" id="PTHR36055:SF1">
    <property type="entry name" value="C2H2-LIKE ZINC FINGER PROTEIN"/>
    <property type="match status" value="1"/>
</dbReference>
<dbReference type="PROSITE" id="PS50157">
    <property type="entry name" value="ZINC_FINGER_C2H2_2"/>
    <property type="match status" value="1"/>
</dbReference>
<protein>
    <recommendedName>
        <fullName evidence="3">C2H2-type domain-containing protein</fullName>
    </recommendedName>
</protein>
<feature type="compositionally biased region" description="Low complexity" evidence="2">
    <location>
        <begin position="16"/>
        <end position="28"/>
    </location>
</feature>
<evidence type="ECO:0000313" key="4">
    <source>
        <dbReference type="EMBL" id="KAK1679208.1"/>
    </source>
</evidence>
<keyword evidence="1" id="KW-0863">Zinc-finger</keyword>
<name>A0AAD8TCR5_LOLMU</name>
<comment type="caution">
    <text evidence="4">The sequence shown here is derived from an EMBL/GenBank/DDBJ whole genome shotgun (WGS) entry which is preliminary data.</text>
</comment>
<proteinExistence type="predicted"/>
<reference evidence="4" key="1">
    <citation type="submission" date="2023-07" db="EMBL/GenBank/DDBJ databases">
        <title>A chromosome-level genome assembly of Lolium multiflorum.</title>
        <authorList>
            <person name="Chen Y."/>
            <person name="Copetti D."/>
            <person name="Kolliker R."/>
            <person name="Studer B."/>
        </authorList>
    </citation>
    <scope>NUCLEOTIDE SEQUENCE</scope>
    <source>
        <strain evidence="4">02402/16</strain>
        <tissue evidence="4">Leaf</tissue>
    </source>
</reference>